<evidence type="ECO:0000313" key="2">
    <source>
        <dbReference type="EMBL" id="CAG8845027.1"/>
    </source>
</evidence>
<reference evidence="2 3" key="1">
    <citation type="submission" date="2021-06" db="EMBL/GenBank/DDBJ databases">
        <authorList>
            <person name="Kallberg Y."/>
            <person name="Tangrot J."/>
            <person name="Rosling A."/>
        </authorList>
    </citation>
    <scope>NUCLEOTIDE SEQUENCE [LARGE SCALE GENOMIC DNA]</scope>
    <source>
        <strain evidence="2 3">120-4 pot B 10/14</strain>
    </source>
</reference>
<comment type="caution">
    <text evidence="2">The sequence shown here is derived from an EMBL/GenBank/DDBJ whole genome shotgun (WGS) entry which is preliminary data.</text>
</comment>
<gene>
    <name evidence="2" type="ORF">GMARGA_LOCUS37417</name>
</gene>
<dbReference type="Proteomes" id="UP000789901">
    <property type="component" value="Unassembled WGS sequence"/>
</dbReference>
<keyword evidence="3" id="KW-1185">Reference proteome</keyword>
<name>A0ABN7X0E4_GIGMA</name>
<evidence type="ECO:0000256" key="1">
    <source>
        <dbReference type="SAM" id="MobiDB-lite"/>
    </source>
</evidence>
<feature type="compositionally biased region" description="Basic and acidic residues" evidence="1">
    <location>
        <begin position="7"/>
        <end position="24"/>
    </location>
</feature>
<proteinExistence type="predicted"/>
<feature type="region of interest" description="Disordered" evidence="1">
    <location>
        <begin position="1"/>
        <end position="34"/>
    </location>
</feature>
<feature type="non-terminal residue" evidence="2">
    <location>
        <position position="1"/>
    </location>
</feature>
<accession>A0ABN7X0E4</accession>
<evidence type="ECO:0000313" key="3">
    <source>
        <dbReference type="Proteomes" id="UP000789901"/>
    </source>
</evidence>
<organism evidence="2 3">
    <name type="scientific">Gigaspora margarita</name>
    <dbReference type="NCBI Taxonomy" id="4874"/>
    <lineage>
        <taxon>Eukaryota</taxon>
        <taxon>Fungi</taxon>
        <taxon>Fungi incertae sedis</taxon>
        <taxon>Mucoromycota</taxon>
        <taxon>Glomeromycotina</taxon>
        <taxon>Glomeromycetes</taxon>
        <taxon>Diversisporales</taxon>
        <taxon>Gigasporaceae</taxon>
        <taxon>Gigaspora</taxon>
    </lineage>
</organism>
<sequence>ITKKEKKASEKSDNTIKKHEDIRATKKSPASTEESDTIKILEETLIKFFKSRGIIDSDKKKGDGRYDFVDLIFGDLSFGDLNPSN</sequence>
<dbReference type="EMBL" id="CAJVQB010077968">
    <property type="protein sequence ID" value="CAG8845027.1"/>
    <property type="molecule type" value="Genomic_DNA"/>
</dbReference>
<protein>
    <submittedName>
        <fullName evidence="2">232_t:CDS:1</fullName>
    </submittedName>
</protein>